<evidence type="ECO:0000313" key="1">
    <source>
        <dbReference type="EMBL" id="EEQ31640.1"/>
    </source>
</evidence>
<dbReference type="OMA" id="WNGETFL"/>
<dbReference type="eggNOG" id="ENOG502T3SV">
    <property type="taxonomic scope" value="Eukaryota"/>
</dbReference>
<dbReference type="EMBL" id="DS995704">
    <property type="protein sequence ID" value="EEQ31640.1"/>
    <property type="molecule type" value="Genomic_DNA"/>
</dbReference>
<dbReference type="OrthoDB" id="4194484at2759"/>
<dbReference type="HOGENOM" id="CLU_1908186_0_0_1"/>
<keyword evidence="2" id="KW-1185">Reference proteome</keyword>
<gene>
    <name evidence="1" type="ORF">MCYG_04459</name>
</gene>
<organism evidence="1 2">
    <name type="scientific">Arthroderma otae (strain ATCC MYA-4605 / CBS 113480)</name>
    <name type="common">Microsporum canis</name>
    <dbReference type="NCBI Taxonomy" id="554155"/>
    <lineage>
        <taxon>Eukaryota</taxon>
        <taxon>Fungi</taxon>
        <taxon>Dikarya</taxon>
        <taxon>Ascomycota</taxon>
        <taxon>Pezizomycotina</taxon>
        <taxon>Eurotiomycetes</taxon>
        <taxon>Eurotiomycetidae</taxon>
        <taxon>Onygenales</taxon>
        <taxon>Arthrodermataceae</taxon>
        <taxon>Microsporum</taxon>
    </lineage>
</organism>
<sequence length="133" mass="15635">MHSVKESETQTARRLAYSPPELWSGKDRIASRRLRFRREMALKKAQKENRSIVPVVMKYPEGPFWPFTLQENEEGLREYKRQRKLEIFMARHPHLQLFADGNDSLYAYNPSNGRNIPGVSTYCHMTDGENSVY</sequence>
<evidence type="ECO:0000313" key="2">
    <source>
        <dbReference type="Proteomes" id="UP000002035"/>
    </source>
</evidence>
<name>C5FPN5_ARTOC</name>
<accession>C5FPN5</accession>
<dbReference type="VEuPathDB" id="FungiDB:MCYG_04459"/>
<dbReference type="AlphaFoldDB" id="C5FPN5"/>
<proteinExistence type="predicted"/>
<dbReference type="RefSeq" id="XP_002846722.1">
    <property type="nucleotide sequence ID" value="XM_002846676.1"/>
</dbReference>
<reference evidence="2" key="1">
    <citation type="journal article" date="2012" name="MBio">
        <title>Comparative genome analysis of Trichophyton rubrum and related dermatophytes reveals candidate genes involved in infection.</title>
        <authorList>
            <person name="Martinez D.A."/>
            <person name="Oliver B.G."/>
            <person name="Graeser Y."/>
            <person name="Goldberg J.M."/>
            <person name="Li W."/>
            <person name="Martinez-Rossi N.M."/>
            <person name="Monod M."/>
            <person name="Shelest E."/>
            <person name="Barton R.C."/>
            <person name="Birch E."/>
            <person name="Brakhage A.A."/>
            <person name="Chen Z."/>
            <person name="Gurr S.J."/>
            <person name="Heiman D."/>
            <person name="Heitman J."/>
            <person name="Kosti I."/>
            <person name="Rossi A."/>
            <person name="Saif S."/>
            <person name="Samalova M."/>
            <person name="Saunders C.W."/>
            <person name="Shea T."/>
            <person name="Summerbell R.C."/>
            <person name="Xu J."/>
            <person name="Young S."/>
            <person name="Zeng Q."/>
            <person name="Birren B.W."/>
            <person name="Cuomo C.A."/>
            <person name="White T.C."/>
        </authorList>
    </citation>
    <scope>NUCLEOTIDE SEQUENCE [LARGE SCALE GENOMIC DNA]</scope>
    <source>
        <strain evidence="2">ATCC MYA-4605 / CBS 113480</strain>
    </source>
</reference>
<protein>
    <submittedName>
        <fullName evidence="1">Uncharacterized protein</fullName>
    </submittedName>
</protein>
<dbReference type="GeneID" id="9229836"/>
<dbReference type="Proteomes" id="UP000002035">
    <property type="component" value="Unassembled WGS sequence"/>
</dbReference>